<evidence type="ECO:0000313" key="11">
    <source>
        <dbReference type="RefSeq" id="XP_022104575.1"/>
    </source>
</evidence>
<evidence type="ECO:0000313" key="15">
    <source>
        <dbReference type="RefSeq" id="XP_022104580.1"/>
    </source>
</evidence>
<dbReference type="Gene3D" id="4.10.400.10">
    <property type="entry name" value="Low-density Lipoprotein Receptor"/>
    <property type="match status" value="1"/>
</dbReference>
<dbReference type="Proteomes" id="UP000694845">
    <property type="component" value="Unplaced"/>
</dbReference>
<evidence type="ECO:0000313" key="12">
    <source>
        <dbReference type="RefSeq" id="XP_022104576.1"/>
    </source>
</evidence>
<gene>
    <name evidence="8 9 10 11 12 13 14 15" type="primary">LOC110986733</name>
</gene>
<keyword evidence="2" id="KW-0732">Signal</keyword>
<dbReference type="Gene3D" id="2.70.130.10">
    <property type="entry name" value="Mannose-6-phosphate receptor binding domain"/>
    <property type="match status" value="1"/>
</dbReference>
<feature type="transmembrane region" description="Helical" evidence="5">
    <location>
        <begin position="12"/>
        <end position="35"/>
    </location>
</feature>
<dbReference type="InterPro" id="IPR036055">
    <property type="entry name" value="LDL_receptor-like_sf"/>
</dbReference>
<dbReference type="PANTHER" id="PTHR12630:SF1">
    <property type="entry name" value="GLUCOSIDASE 2 SUBUNIT BETA"/>
    <property type="match status" value="1"/>
</dbReference>
<feature type="domain" description="MRH" evidence="6">
    <location>
        <begin position="220"/>
        <end position="320"/>
    </location>
</feature>
<evidence type="ECO:0000256" key="5">
    <source>
        <dbReference type="SAM" id="Phobius"/>
    </source>
</evidence>
<dbReference type="RefSeq" id="XP_022104572.1">
    <property type="nucleotide sequence ID" value="XM_022248880.1"/>
</dbReference>
<evidence type="ECO:0000256" key="2">
    <source>
        <dbReference type="ARBA" id="ARBA00022729"/>
    </source>
</evidence>
<keyword evidence="7" id="KW-1185">Reference proteome</keyword>
<dbReference type="Pfam" id="PF12999">
    <property type="entry name" value="PRKCSH-like"/>
    <property type="match status" value="1"/>
</dbReference>
<dbReference type="GO" id="GO:0006491">
    <property type="term" value="P:N-glycan processing"/>
    <property type="evidence" value="ECO:0007669"/>
    <property type="project" value="TreeGrafter"/>
</dbReference>
<evidence type="ECO:0000313" key="7">
    <source>
        <dbReference type="Proteomes" id="UP000694845"/>
    </source>
</evidence>
<dbReference type="PANTHER" id="PTHR12630">
    <property type="entry name" value="N-LINKED OLIGOSACCHARIDE PROCESSING"/>
    <property type="match status" value="1"/>
</dbReference>
<dbReference type="OrthoDB" id="28322at2759"/>
<dbReference type="InterPro" id="IPR036607">
    <property type="entry name" value="PRKCSH"/>
</dbReference>
<dbReference type="SUPFAM" id="SSF57424">
    <property type="entry name" value="LDL receptor-like module"/>
    <property type="match status" value="1"/>
</dbReference>
<sequence length="320" mass="36530">MLIPRLVRRRKTWLFCILALACVCFFFQFMGLHILSSGASQKEQSWYQRNKPHAQARPIIIGVRPSDLPLYQPDVFGRVFCLDFSGKIPLSKVNDDYCDCPGDGSDEPGTDACPNGRFYCLHEKRFIPSGKVNDGMCDCCDGSEEWNQTVSLQKVKDLPESKHVRHAPCSNACPGISDRIVEEEGLKRLGARLKRQYLLAGKDHKRDIYGENGEYHLLSRTCYNHFEDHAHYTVCPFRHIVQEKGDHSFFIGKQPVWSEEAKADGNDILVMQDGDKRSCPNDTKRKTYLHFVCGLRDEVVSVRETEKCIYSLRFLTPAAC</sequence>
<evidence type="ECO:0000256" key="1">
    <source>
        <dbReference type="ARBA" id="ARBA00022387"/>
    </source>
</evidence>
<evidence type="ECO:0000313" key="10">
    <source>
        <dbReference type="RefSeq" id="XP_022104574.1"/>
    </source>
</evidence>
<protein>
    <recommendedName>
        <fullName evidence="1">Glucosidase 2 subunit beta</fullName>
    </recommendedName>
</protein>
<name>A0A8B7ZHU5_ACAPL</name>
<keyword evidence="3" id="KW-0256">Endoplasmic reticulum</keyword>
<keyword evidence="5" id="KW-1133">Transmembrane helix</keyword>
<keyword evidence="4" id="KW-1015">Disulfide bond</keyword>
<evidence type="ECO:0000313" key="8">
    <source>
        <dbReference type="RefSeq" id="XP_022104572.1"/>
    </source>
</evidence>
<dbReference type="GO" id="GO:0017177">
    <property type="term" value="C:glucosidase II complex"/>
    <property type="evidence" value="ECO:0007669"/>
    <property type="project" value="TreeGrafter"/>
</dbReference>
<dbReference type="RefSeq" id="XP_022104578.1">
    <property type="nucleotide sequence ID" value="XM_022248886.1"/>
</dbReference>
<dbReference type="KEGG" id="aplc:110986733"/>
<dbReference type="OMA" id="AHYTVCP"/>
<evidence type="ECO:0000256" key="3">
    <source>
        <dbReference type="ARBA" id="ARBA00022824"/>
    </source>
</evidence>
<evidence type="ECO:0000259" key="6">
    <source>
        <dbReference type="PROSITE" id="PS51914"/>
    </source>
</evidence>
<dbReference type="InterPro" id="IPR009011">
    <property type="entry name" value="Man6P_isomerase_rcpt-bd_dom_sf"/>
</dbReference>
<evidence type="ECO:0000256" key="4">
    <source>
        <dbReference type="ARBA" id="ARBA00023157"/>
    </source>
</evidence>
<dbReference type="RefSeq" id="XP_022104573.1">
    <property type="nucleotide sequence ID" value="XM_022248881.1"/>
</dbReference>
<keyword evidence="5" id="KW-0812">Transmembrane</keyword>
<dbReference type="Pfam" id="PF13015">
    <property type="entry name" value="PRKCSH_1"/>
    <property type="match status" value="1"/>
</dbReference>
<dbReference type="InterPro" id="IPR028146">
    <property type="entry name" value="PRKCSH_N"/>
</dbReference>
<dbReference type="AlphaFoldDB" id="A0A8B7ZHU5"/>
<dbReference type="RefSeq" id="XP_022104574.1">
    <property type="nucleotide sequence ID" value="XM_022248882.1"/>
</dbReference>
<dbReference type="PROSITE" id="PS51914">
    <property type="entry name" value="MRH"/>
    <property type="match status" value="1"/>
</dbReference>
<dbReference type="PROSITE" id="PS51257">
    <property type="entry name" value="PROKAR_LIPOPROTEIN"/>
    <property type="match status" value="1"/>
</dbReference>
<proteinExistence type="predicted"/>
<organism evidence="7 8">
    <name type="scientific">Acanthaster planci</name>
    <name type="common">Crown-of-thorns starfish</name>
    <dbReference type="NCBI Taxonomy" id="133434"/>
    <lineage>
        <taxon>Eukaryota</taxon>
        <taxon>Metazoa</taxon>
        <taxon>Echinodermata</taxon>
        <taxon>Eleutherozoa</taxon>
        <taxon>Asterozoa</taxon>
        <taxon>Asteroidea</taxon>
        <taxon>Valvatacea</taxon>
        <taxon>Valvatida</taxon>
        <taxon>Acanthasteridae</taxon>
        <taxon>Acanthaster</taxon>
    </lineage>
</organism>
<reference evidence="8 9" key="1">
    <citation type="submission" date="2025-04" db="UniProtKB">
        <authorList>
            <consortium name="RefSeq"/>
        </authorList>
    </citation>
    <scope>IDENTIFICATION</scope>
</reference>
<keyword evidence="5" id="KW-0472">Membrane</keyword>
<dbReference type="SUPFAM" id="SSF50911">
    <property type="entry name" value="Mannose 6-phosphate receptor domain"/>
    <property type="match status" value="1"/>
</dbReference>
<dbReference type="RefSeq" id="XP_022104576.1">
    <property type="nucleotide sequence ID" value="XM_022248884.1"/>
</dbReference>
<dbReference type="RefSeq" id="XP_022104580.1">
    <property type="nucleotide sequence ID" value="XM_022248888.1"/>
</dbReference>
<evidence type="ECO:0000313" key="13">
    <source>
        <dbReference type="RefSeq" id="XP_022104578.1"/>
    </source>
</evidence>
<dbReference type="InterPro" id="IPR039794">
    <property type="entry name" value="Gtb1-like"/>
</dbReference>
<dbReference type="InterPro" id="IPR044865">
    <property type="entry name" value="MRH_dom"/>
</dbReference>
<dbReference type="RefSeq" id="XP_022104575.1">
    <property type="nucleotide sequence ID" value="XM_022248883.1"/>
</dbReference>
<dbReference type="RefSeq" id="XP_022104579.1">
    <property type="nucleotide sequence ID" value="XM_022248887.1"/>
</dbReference>
<accession>A0A8B7ZHU5</accession>
<evidence type="ECO:0000313" key="9">
    <source>
        <dbReference type="RefSeq" id="XP_022104573.1"/>
    </source>
</evidence>
<dbReference type="GeneID" id="110986733"/>
<evidence type="ECO:0000313" key="14">
    <source>
        <dbReference type="RefSeq" id="XP_022104579.1"/>
    </source>
</evidence>